<gene>
    <name evidence="1" type="ORF">LSAT_V11C500235630</name>
</gene>
<sequence length="146" mass="16891">MAKITINIETSYLEAFLPITNKNNINPKNQDLNLFATTPFFKEAYGDHELNISFTLTNPNSLDIEKNRSLHLSESNTSQFEVSDYYIKDMFGKINRYPKGVFREMSLIRPHIFVSSHPKPETTFKKFKLSPTVYLSKLALRPNLTL</sequence>
<dbReference type="EMBL" id="NBSK02000005">
    <property type="protein sequence ID" value="KAJ0206858.1"/>
    <property type="molecule type" value="Genomic_DNA"/>
</dbReference>
<dbReference type="Proteomes" id="UP000235145">
    <property type="component" value="Unassembled WGS sequence"/>
</dbReference>
<name>A0A9R1VLJ7_LACSA</name>
<proteinExistence type="predicted"/>
<reference evidence="1 2" key="1">
    <citation type="journal article" date="2017" name="Nat. Commun.">
        <title>Genome assembly with in vitro proximity ligation data and whole-genome triplication in lettuce.</title>
        <authorList>
            <person name="Reyes-Chin-Wo S."/>
            <person name="Wang Z."/>
            <person name="Yang X."/>
            <person name="Kozik A."/>
            <person name="Arikit S."/>
            <person name="Song C."/>
            <person name="Xia L."/>
            <person name="Froenicke L."/>
            <person name="Lavelle D.O."/>
            <person name="Truco M.J."/>
            <person name="Xia R."/>
            <person name="Zhu S."/>
            <person name="Xu C."/>
            <person name="Xu H."/>
            <person name="Xu X."/>
            <person name="Cox K."/>
            <person name="Korf I."/>
            <person name="Meyers B.C."/>
            <person name="Michelmore R.W."/>
        </authorList>
    </citation>
    <scope>NUCLEOTIDE SEQUENCE [LARGE SCALE GENOMIC DNA]</scope>
    <source>
        <strain evidence="2">cv. Salinas</strain>
        <tissue evidence="1">Seedlings</tissue>
    </source>
</reference>
<keyword evidence="2" id="KW-1185">Reference proteome</keyword>
<evidence type="ECO:0000313" key="2">
    <source>
        <dbReference type="Proteomes" id="UP000235145"/>
    </source>
</evidence>
<comment type="caution">
    <text evidence="1">The sequence shown here is derived from an EMBL/GenBank/DDBJ whole genome shotgun (WGS) entry which is preliminary data.</text>
</comment>
<dbReference type="AlphaFoldDB" id="A0A9R1VLJ7"/>
<accession>A0A9R1VLJ7</accession>
<protein>
    <submittedName>
        <fullName evidence="1">Uncharacterized protein</fullName>
    </submittedName>
</protein>
<organism evidence="1 2">
    <name type="scientific">Lactuca sativa</name>
    <name type="common">Garden lettuce</name>
    <dbReference type="NCBI Taxonomy" id="4236"/>
    <lineage>
        <taxon>Eukaryota</taxon>
        <taxon>Viridiplantae</taxon>
        <taxon>Streptophyta</taxon>
        <taxon>Embryophyta</taxon>
        <taxon>Tracheophyta</taxon>
        <taxon>Spermatophyta</taxon>
        <taxon>Magnoliopsida</taxon>
        <taxon>eudicotyledons</taxon>
        <taxon>Gunneridae</taxon>
        <taxon>Pentapetalae</taxon>
        <taxon>asterids</taxon>
        <taxon>campanulids</taxon>
        <taxon>Asterales</taxon>
        <taxon>Asteraceae</taxon>
        <taxon>Cichorioideae</taxon>
        <taxon>Cichorieae</taxon>
        <taxon>Lactucinae</taxon>
        <taxon>Lactuca</taxon>
    </lineage>
</organism>
<evidence type="ECO:0000313" key="1">
    <source>
        <dbReference type="EMBL" id="KAJ0206858.1"/>
    </source>
</evidence>